<sequence length="207" mass="22719">MIESLFYLAPVYPLGDRGPVWHPAPHVDEESAIAMGMNFVAVEQACKDASTYSGGVHDSRSALTPALSAIRRLWLATRSTDGPYGELIRIAKLVNHTVCRRALAADGPSCPFIFLSFFYLAIVYLTGASPSLLSGGSYEVASRSEDLSCFGTSAPPSPLHSGLKPRPRTSIHPCSLPICRVPRLRKWLREPCRRPKRVQDRTPASER</sequence>
<reference evidence="1" key="1">
    <citation type="submission" date="2021-03" db="EMBL/GenBank/DDBJ databases">
        <authorList>
            <consortium name="DOE Joint Genome Institute"/>
            <person name="Ahrendt S."/>
            <person name="Looney B.P."/>
            <person name="Miyauchi S."/>
            <person name="Morin E."/>
            <person name="Drula E."/>
            <person name="Courty P.E."/>
            <person name="Chicoki N."/>
            <person name="Fauchery L."/>
            <person name="Kohler A."/>
            <person name="Kuo A."/>
            <person name="Labutti K."/>
            <person name="Pangilinan J."/>
            <person name="Lipzen A."/>
            <person name="Riley R."/>
            <person name="Andreopoulos W."/>
            <person name="He G."/>
            <person name="Johnson J."/>
            <person name="Barry K.W."/>
            <person name="Grigoriev I.V."/>
            <person name="Nagy L."/>
            <person name="Hibbett D."/>
            <person name="Henrissat B."/>
            <person name="Matheny P.B."/>
            <person name="Labbe J."/>
            <person name="Martin F."/>
        </authorList>
    </citation>
    <scope>NUCLEOTIDE SEQUENCE</scope>
    <source>
        <strain evidence="1">HHB10654</strain>
    </source>
</reference>
<keyword evidence="2" id="KW-1185">Reference proteome</keyword>
<evidence type="ECO:0000313" key="1">
    <source>
        <dbReference type="EMBL" id="KAI0055945.1"/>
    </source>
</evidence>
<organism evidence="1 2">
    <name type="scientific">Artomyces pyxidatus</name>
    <dbReference type="NCBI Taxonomy" id="48021"/>
    <lineage>
        <taxon>Eukaryota</taxon>
        <taxon>Fungi</taxon>
        <taxon>Dikarya</taxon>
        <taxon>Basidiomycota</taxon>
        <taxon>Agaricomycotina</taxon>
        <taxon>Agaricomycetes</taxon>
        <taxon>Russulales</taxon>
        <taxon>Auriscalpiaceae</taxon>
        <taxon>Artomyces</taxon>
    </lineage>
</organism>
<dbReference type="Proteomes" id="UP000814140">
    <property type="component" value="Unassembled WGS sequence"/>
</dbReference>
<evidence type="ECO:0000313" key="2">
    <source>
        <dbReference type="Proteomes" id="UP000814140"/>
    </source>
</evidence>
<proteinExistence type="predicted"/>
<protein>
    <submittedName>
        <fullName evidence="1">Uncharacterized protein</fullName>
    </submittedName>
</protein>
<dbReference type="EMBL" id="MU277274">
    <property type="protein sequence ID" value="KAI0055945.1"/>
    <property type="molecule type" value="Genomic_DNA"/>
</dbReference>
<reference evidence="1" key="2">
    <citation type="journal article" date="2022" name="New Phytol.">
        <title>Evolutionary transition to the ectomycorrhizal habit in the genomes of a hyperdiverse lineage of mushroom-forming fungi.</title>
        <authorList>
            <person name="Looney B."/>
            <person name="Miyauchi S."/>
            <person name="Morin E."/>
            <person name="Drula E."/>
            <person name="Courty P.E."/>
            <person name="Kohler A."/>
            <person name="Kuo A."/>
            <person name="LaButti K."/>
            <person name="Pangilinan J."/>
            <person name="Lipzen A."/>
            <person name="Riley R."/>
            <person name="Andreopoulos W."/>
            <person name="He G."/>
            <person name="Johnson J."/>
            <person name="Nolan M."/>
            <person name="Tritt A."/>
            <person name="Barry K.W."/>
            <person name="Grigoriev I.V."/>
            <person name="Nagy L.G."/>
            <person name="Hibbett D."/>
            <person name="Henrissat B."/>
            <person name="Matheny P.B."/>
            <person name="Labbe J."/>
            <person name="Martin F.M."/>
        </authorList>
    </citation>
    <scope>NUCLEOTIDE SEQUENCE</scope>
    <source>
        <strain evidence="1">HHB10654</strain>
    </source>
</reference>
<name>A0ACB8SIQ2_9AGAM</name>
<gene>
    <name evidence="1" type="ORF">BV25DRAFT_1666031</name>
</gene>
<comment type="caution">
    <text evidence="1">The sequence shown here is derived from an EMBL/GenBank/DDBJ whole genome shotgun (WGS) entry which is preliminary data.</text>
</comment>
<accession>A0ACB8SIQ2</accession>